<protein>
    <submittedName>
        <fullName evidence="1">Uncharacterized protein</fullName>
    </submittedName>
</protein>
<accession>A0A9W9C0J5</accession>
<evidence type="ECO:0000313" key="1">
    <source>
        <dbReference type="EMBL" id="KAJ4337504.1"/>
    </source>
</evidence>
<organism evidence="1 2">
    <name type="scientific">Didymella glomerata</name>
    <dbReference type="NCBI Taxonomy" id="749621"/>
    <lineage>
        <taxon>Eukaryota</taxon>
        <taxon>Fungi</taxon>
        <taxon>Dikarya</taxon>
        <taxon>Ascomycota</taxon>
        <taxon>Pezizomycotina</taxon>
        <taxon>Dothideomycetes</taxon>
        <taxon>Pleosporomycetidae</taxon>
        <taxon>Pleosporales</taxon>
        <taxon>Pleosporineae</taxon>
        <taxon>Didymellaceae</taxon>
        <taxon>Didymella</taxon>
    </lineage>
</organism>
<evidence type="ECO:0000313" key="2">
    <source>
        <dbReference type="Proteomes" id="UP001140562"/>
    </source>
</evidence>
<proteinExistence type="predicted"/>
<keyword evidence="2" id="KW-1185">Reference proteome</keyword>
<name>A0A9W9C0J5_9PLEO</name>
<reference evidence="1" key="1">
    <citation type="submission" date="2022-10" db="EMBL/GenBank/DDBJ databases">
        <title>Tapping the CABI collections for fungal endophytes: first genome assemblies for Collariella, Neodidymelliopsis, Ascochyta clinopodiicola, Didymella pomorum, Didymosphaeria variabile, Neocosmospora piperis and Neocucurbitaria cava.</title>
        <authorList>
            <person name="Hill R."/>
        </authorList>
    </citation>
    <scope>NUCLEOTIDE SEQUENCE</scope>
    <source>
        <strain evidence="1">IMI 360193</strain>
    </source>
</reference>
<comment type="caution">
    <text evidence="1">The sequence shown here is derived from an EMBL/GenBank/DDBJ whole genome shotgun (WGS) entry which is preliminary data.</text>
</comment>
<dbReference type="AlphaFoldDB" id="A0A9W9C0J5"/>
<dbReference type="Proteomes" id="UP001140562">
    <property type="component" value="Unassembled WGS sequence"/>
</dbReference>
<gene>
    <name evidence="1" type="ORF">N0V87_004650</name>
</gene>
<dbReference type="EMBL" id="JAPEUV010000038">
    <property type="protein sequence ID" value="KAJ4337504.1"/>
    <property type="molecule type" value="Genomic_DNA"/>
</dbReference>
<sequence length="123" mass="13653">MSMTFVSLLFPTQHSSETVNIATFTKYQHQHQHTPNMKCSTIIFVLPLLIVHAACEGMQEELAFADRGNAIAPDEFLEEVNNDSNDNLRDLICFGPRIGSDGLEILQELLSCPGSEPPFSNES</sequence>